<reference evidence="4" key="1">
    <citation type="submission" date="2019-07" db="EMBL/GenBank/DDBJ databases">
        <title>Bacillus alkalisoli sp. nov. isolated from saline soil.</title>
        <authorList>
            <person name="Sun J.-Q."/>
            <person name="Xu L."/>
        </authorList>
    </citation>
    <scope>NUCLEOTIDE SEQUENCE [LARGE SCALE GENOMIC DNA]</scope>
    <source>
        <strain evidence="4">M4U3P1</strain>
    </source>
</reference>
<dbReference type="KEGG" id="psua:FLK61_37770"/>
<feature type="domain" description="HTH cro/C1-type" evidence="2">
    <location>
        <begin position="8"/>
        <end position="62"/>
    </location>
</feature>
<gene>
    <name evidence="3" type="ORF">FLK61_37770</name>
</gene>
<sequence>MQTFGESLRTLRLRHGLKQEELAQKLNISKSSISMYEKDRREPSLELLREIALFFDVSVDELLGVKRPKGQQADLKFEDADLSPEEVTYLRETLELYRKHNKKQTYDK</sequence>
<accession>A0A859FHR1</accession>
<dbReference type="Gene3D" id="1.10.260.40">
    <property type="entry name" value="lambda repressor-like DNA-binding domains"/>
    <property type="match status" value="1"/>
</dbReference>
<dbReference type="PANTHER" id="PTHR46558">
    <property type="entry name" value="TRACRIPTIONAL REGULATORY PROTEIN-RELATED-RELATED"/>
    <property type="match status" value="1"/>
</dbReference>
<dbReference type="RefSeq" id="WP_176010357.1">
    <property type="nucleotide sequence ID" value="NZ_CP041372.2"/>
</dbReference>
<keyword evidence="1" id="KW-0238">DNA-binding</keyword>
<dbReference type="EMBL" id="CP041372">
    <property type="protein sequence ID" value="QKS72378.1"/>
    <property type="molecule type" value="Genomic_DNA"/>
</dbReference>
<evidence type="ECO:0000313" key="3">
    <source>
        <dbReference type="EMBL" id="QKS72378.1"/>
    </source>
</evidence>
<evidence type="ECO:0000259" key="2">
    <source>
        <dbReference type="PROSITE" id="PS50943"/>
    </source>
</evidence>
<dbReference type="InterPro" id="IPR010982">
    <property type="entry name" value="Lambda_DNA-bd_dom_sf"/>
</dbReference>
<dbReference type="PANTHER" id="PTHR46558:SF11">
    <property type="entry name" value="HTH-TYPE TRANSCRIPTIONAL REGULATOR XRE"/>
    <property type="match status" value="1"/>
</dbReference>
<protein>
    <submittedName>
        <fullName evidence="3">Helix-turn-helix transcriptional regulator</fullName>
    </submittedName>
</protein>
<dbReference type="PROSITE" id="PS50943">
    <property type="entry name" value="HTH_CROC1"/>
    <property type="match status" value="1"/>
</dbReference>
<dbReference type="CDD" id="cd00093">
    <property type="entry name" value="HTH_XRE"/>
    <property type="match status" value="1"/>
</dbReference>
<evidence type="ECO:0000256" key="1">
    <source>
        <dbReference type="ARBA" id="ARBA00023125"/>
    </source>
</evidence>
<dbReference type="Pfam" id="PF01381">
    <property type="entry name" value="HTH_3"/>
    <property type="match status" value="1"/>
</dbReference>
<dbReference type="AlphaFoldDB" id="A0A859FHR1"/>
<dbReference type="InterPro" id="IPR001387">
    <property type="entry name" value="Cro/C1-type_HTH"/>
</dbReference>
<dbReference type="GO" id="GO:0003677">
    <property type="term" value="F:DNA binding"/>
    <property type="evidence" value="ECO:0007669"/>
    <property type="project" value="UniProtKB-KW"/>
</dbReference>
<dbReference type="Proteomes" id="UP000318138">
    <property type="component" value="Chromosome"/>
</dbReference>
<dbReference type="SUPFAM" id="SSF47413">
    <property type="entry name" value="lambda repressor-like DNA-binding domains"/>
    <property type="match status" value="1"/>
</dbReference>
<name>A0A859FHR1_9BACI</name>
<keyword evidence="4" id="KW-1185">Reference proteome</keyword>
<organism evidence="3 4">
    <name type="scientific">Paenalkalicoccus suaedae</name>
    <dbReference type="NCBI Taxonomy" id="2592382"/>
    <lineage>
        <taxon>Bacteria</taxon>
        <taxon>Bacillati</taxon>
        <taxon>Bacillota</taxon>
        <taxon>Bacilli</taxon>
        <taxon>Bacillales</taxon>
        <taxon>Bacillaceae</taxon>
        <taxon>Paenalkalicoccus</taxon>
    </lineage>
</organism>
<dbReference type="SMART" id="SM00530">
    <property type="entry name" value="HTH_XRE"/>
    <property type="match status" value="1"/>
</dbReference>
<evidence type="ECO:0000313" key="4">
    <source>
        <dbReference type="Proteomes" id="UP000318138"/>
    </source>
</evidence>
<proteinExistence type="predicted"/>